<dbReference type="InterPro" id="IPR017871">
    <property type="entry name" value="ABC_transporter-like_CS"/>
</dbReference>
<dbReference type="SUPFAM" id="SSF52540">
    <property type="entry name" value="P-loop containing nucleoside triphosphate hydrolases"/>
    <property type="match status" value="2"/>
</dbReference>
<comment type="subcellular location">
    <subcellularLocation>
        <location evidence="1">Apical cell membrane</location>
        <topology evidence="1">Multi-pass membrane protein</topology>
    </subcellularLocation>
    <subcellularLocation>
        <location evidence="3">Basolateral cell membrane</location>
        <topology evidence="3">Multi-pass membrane protein</topology>
    </subcellularLocation>
    <subcellularLocation>
        <location evidence="2">Cytoplasmic granule</location>
    </subcellularLocation>
    <subcellularLocation>
        <location evidence="4">Endosome membrane</location>
    </subcellularLocation>
    <subcellularLocation>
        <location evidence="20">Golgi apparatus lumen</location>
    </subcellularLocation>
</comment>
<evidence type="ECO:0000256" key="21">
    <source>
        <dbReference type="ARBA" id="ARBA00034018"/>
    </source>
</evidence>
<comment type="catalytic activity">
    <reaction evidence="23">
        <text>N-acetyl-L-aspartyl-L-glutamate(in) + ATP + H2O = N-acetyl-L-aspartyl-L-glutamate(out) + ADP + phosphate + H(+)</text>
        <dbReference type="Rhea" id="RHEA:66728"/>
        <dbReference type="ChEBI" id="CHEBI:15377"/>
        <dbReference type="ChEBI" id="CHEBI:15378"/>
        <dbReference type="ChEBI" id="CHEBI:30616"/>
        <dbReference type="ChEBI" id="CHEBI:43474"/>
        <dbReference type="ChEBI" id="CHEBI:76931"/>
        <dbReference type="ChEBI" id="CHEBI:456216"/>
    </reaction>
    <physiologicalReaction direction="left-to-right" evidence="23">
        <dbReference type="Rhea" id="RHEA:66729"/>
    </physiologicalReaction>
</comment>
<evidence type="ECO:0000256" key="10">
    <source>
        <dbReference type="ARBA" id="ARBA00022692"/>
    </source>
</evidence>
<comment type="catalytic activity">
    <reaction evidence="21">
        <text>ATP + H2O + xenobioticSide 1 = ADP + phosphate + xenobioticSide 2.</text>
        <dbReference type="EC" id="7.6.2.2"/>
    </reaction>
</comment>
<feature type="domain" description="ABC transporter" evidence="31">
    <location>
        <begin position="1116"/>
        <end position="1350"/>
    </location>
</feature>
<keyword evidence="15" id="KW-1278">Translocase</keyword>
<evidence type="ECO:0000256" key="16">
    <source>
        <dbReference type="ARBA" id="ARBA00022989"/>
    </source>
</evidence>
<evidence type="ECO:0000256" key="25">
    <source>
        <dbReference type="ARBA" id="ARBA00052576"/>
    </source>
</evidence>
<proteinExistence type="inferred from homology"/>
<feature type="transmembrane region" description="Helical" evidence="30">
    <location>
        <begin position="148"/>
        <end position="169"/>
    </location>
</feature>
<evidence type="ECO:0000256" key="28">
    <source>
        <dbReference type="ARBA" id="ARBA00069159"/>
    </source>
</evidence>
<comment type="catalytic activity">
    <reaction evidence="22">
        <text>(2S)-2-[5-amino-1-(beta-D-ribosyl)imidazole-4-carboxamido]succinate(in) + ATP + H2O = (2S)-2-[5-amino-1-(beta-D-ribosyl)imidazole-4-carboxamido]succinate(out) + ADP + phosphate + H(+)</text>
        <dbReference type="Rhea" id="RHEA:66752"/>
        <dbReference type="ChEBI" id="CHEBI:15377"/>
        <dbReference type="ChEBI" id="CHEBI:15378"/>
        <dbReference type="ChEBI" id="CHEBI:30616"/>
        <dbReference type="ChEBI" id="CHEBI:43474"/>
        <dbReference type="ChEBI" id="CHEBI:167466"/>
        <dbReference type="ChEBI" id="CHEBI:456216"/>
    </reaction>
    <physiologicalReaction direction="left-to-right" evidence="22">
        <dbReference type="Rhea" id="RHEA:66753"/>
    </physiologicalReaction>
</comment>
<comment type="catalytic activity">
    <reaction evidence="24">
        <text>3',5'-cyclic AMP(in) + ATP + H2O = 3',5'-cyclic AMP(out) + ADP + phosphate + H(+)</text>
        <dbReference type="Rhea" id="RHEA:66184"/>
        <dbReference type="ChEBI" id="CHEBI:15377"/>
        <dbReference type="ChEBI" id="CHEBI:15378"/>
        <dbReference type="ChEBI" id="CHEBI:30616"/>
        <dbReference type="ChEBI" id="CHEBI:43474"/>
        <dbReference type="ChEBI" id="CHEBI:58165"/>
        <dbReference type="ChEBI" id="CHEBI:456216"/>
    </reaction>
    <physiologicalReaction direction="left-to-right" evidence="24">
        <dbReference type="Rhea" id="RHEA:66185"/>
    </physiologicalReaction>
</comment>
<dbReference type="FunFam" id="1.20.1560.10:FF:000012">
    <property type="entry name" value="ATP binding cassette subfamily C member 5"/>
    <property type="match status" value="1"/>
</dbReference>
<evidence type="ECO:0000256" key="19">
    <source>
        <dbReference type="ARBA" id="ARBA00023180"/>
    </source>
</evidence>
<dbReference type="CDD" id="cd18592">
    <property type="entry name" value="ABC_6TM_MRP5_8_9_D1"/>
    <property type="match status" value="1"/>
</dbReference>
<comment type="similarity">
    <text evidence="5">Belongs to the ABC transporter superfamily. ABCC family. Conjugate transporter (TC 3.A.1.208) subfamily.</text>
</comment>
<feature type="transmembrane region" description="Helical" evidence="30">
    <location>
        <begin position="928"/>
        <end position="952"/>
    </location>
</feature>
<comment type="caution">
    <text evidence="33">The sequence shown here is derived from an EMBL/GenBank/DDBJ whole genome shotgun (WGS) entry which is preliminary data.</text>
</comment>
<dbReference type="SUPFAM" id="SSF90123">
    <property type="entry name" value="ABC transporter transmembrane region"/>
    <property type="match status" value="2"/>
</dbReference>
<evidence type="ECO:0000256" key="11">
    <source>
        <dbReference type="ARBA" id="ARBA00022737"/>
    </source>
</evidence>
<evidence type="ECO:0000256" key="2">
    <source>
        <dbReference type="ARBA" id="ARBA00004463"/>
    </source>
</evidence>
<evidence type="ECO:0000256" key="15">
    <source>
        <dbReference type="ARBA" id="ARBA00022967"/>
    </source>
</evidence>
<reference evidence="33" key="1">
    <citation type="submission" date="2021-11" db="EMBL/GenBank/DDBJ databases">
        <authorList>
            <person name="Schell T."/>
        </authorList>
    </citation>
    <scope>NUCLEOTIDE SEQUENCE</scope>
    <source>
        <strain evidence="33">M5</strain>
    </source>
</reference>
<evidence type="ECO:0000256" key="23">
    <source>
        <dbReference type="ARBA" id="ARBA00050745"/>
    </source>
</evidence>
<evidence type="ECO:0000256" key="12">
    <source>
        <dbReference type="ARBA" id="ARBA00022741"/>
    </source>
</evidence>
<dbReference type="InterPro" id="IPR003593">
    <property type="entry name" value="AAA+_ATPase"/>
</dbReference>
<evidence type="ECO:0000256" key="3">
    <source>
        <dbReference type="ARBA" id="ARBA00004554"/>
    </source>
</evidence>
<dbReference type="SMART" id="SM00382">
    <property type="entry name" value="AAA"/>
    <property type="match status" value="2"/>
</dbReference>
<gene>
    <name evidence="33" type="ORF">DGAL_LOCUS547</name>
</gene>
<evidence type="ECO:0000256" key="13">
    <source>
        <dbReference type="ARBA" id="ARBA00022753"/>
    </source>
</evidence>
<keyword evidence="7" id="KW-0813">Transport</keyword>
<evidence type="ECO:0000256" key="22">
    <source>
        <dbReference type="ARBA" id="ARBA00050661"/>
    </source>
</evidence>
<accession>A0A8J2RLJ4</accession>
<evidence type="ECO:0000256" key="24">
    <source>
        <dbReference type="ARBA" id="ARBA00051604"/>
    </source>
</evidence>
<evidence type="ECO:0000256" key="14">
    <source>
        <dbReference type="ARBA" id="ARBA00022840"/>
    </source>
</evidence>
<keyword evidence="11" id="KW-0677">Repeat</keyword>
<keyword evidence="9" id="KW-0597">Phosphoprotein</keyword>
<keyword evidence="19" id="KW-0325">Glycoprotein</keyword>
<evidence type="ECO:0000256" key="20">
    <source>
        <dbReference type="ARBA" id="ARBA00023769"/>
    </source>
</evidence>
<dbReference type="PANTHER" id="PTHR24223:SF447">
    <property type="entry name" value="MULTIDRUG RESISTANCE-ASSOCIATED PROTEIN 5"/>
    <property type="match status" value="1"/>
</dbReference>
<keyword evidence="18 30" id="KW-0472">Membrane</keyword>
<comment type="catalytic activity">
    <reaction evidence="26">
        <text>N-acetyl-L-aspartate(in) + ATP + H2O = N-acetyl-L-aspartate(out) + ADP + phosphate + H(+)</text>
        <dbReference type="Rhea" id="RHEA:66744"/>
        <dbReference type="ChEBI" id="CHEBI:15377"/>
        <dbReference type="ChEBI" id="CHEBI:15378"/>
        <dbReference type="ChEBI" id="CHEBI:16953"/>
        <dbReference type="ChEBI" id="CHEBI:30616"/>
        <dbReference type="ChEBI" id="CHEBI:43474"/>
        <dbReference type="ChEBI" id="CHEBI:456216"/>
    </reaction>
    <physiologicalReaction direction="left-to-right" evidence="26">
        <dbReference type="Rhea" id="RHEA:66745"/>
    </physiologicalReaction>
</comment>
<feature type="transmembrane region" description="Helical" evidence="30">
    <location>
        <begin position="288"/>
        <end position="305"/>
    </location>
</feature>
<sequence length="1360" mass="153128">MAEPRSEIYDAIDEGYVDVDLGDLSDAIFNRSQEKNESCRSTSSDCFRNQSIKHLVPNKKDDERTRETIPLDRAGLFSFITYSWLTKYMKRAYEHGLKKDDIPLCSTKDSCDHAAQRLGRMWNEEVKRHGLEDASLKRVIWKFIRSRVLINIILYLSSILFGFIGPIFFMSRLVKFCQDNDKVWWHGAIWAAGMAGSELMRVLLFGVSWAIAYRTGSRLRSAVMTVLYKKVIRLSTLGDKSIGEMINLFANDGQRIYEVASFGPFIVGDPFVAAIGTGYTIWLLGPHAALGMLVFVLFYPVQYLVSRLTGYFRRRTLTATDQRVQLMNELLICMKLIKMYAWEKPFSKSIKNIREKEKKYLEATAYVQSASVALTPVVPIIAVIVTFLAHIGFGYDLSPAEGFSVVAVMISRVRPSLNGAREALKTWDEARVIWPRIKSVLSMEEIKPFSEKPIDRSIALAIYNGTFVWHTTAKKTKAKKLSFWDRICCCCRPNDTEKEVLTSLVQPKPIPVLISINLIVPKGRLVGVCGTVGSSKSSLISAILGQMILVQGRVTVDGSFAYVSQQAWIINCTLRDNILFGETFDVERYNRVLMVCALDQDIGILPAGDQTEIGERGINLSGGQRQRVAMARAIYANRDIYLLDDPLSAVDSHVGNHIFNYCIRGALKDKTVIFVTHQLQYLSQCDEVIFMDRGRILDQGRHVDLMNQNERYGSLIHTFLHDESENNINEIDCDDDLTIPENHKISPETATRKRKEFASKRSSSVNTSDESVLVKHSIDDELCPSVDTDVDTGGRLIQEEKIEVGSIPLETYNTYIKAAGGYCLAFFVLFMFIVNVVGTVYGMFILVIVLSSLTRSFFFIKASLRASNVLHNRLLLKVFNSPMSFFDSTPVGRILNIFSRDLDETDCRLPSCNEALIQNILVVTMSMVFIAMIIPWFLIALFLLAIGFILISRIFRCALRDLKRLENVSRSPIYSHVTASISGLNTIHAFGKERDFVSKFMDLYDENSSTFFLFTCSLRWLAVRLDFIAVCIIGITGGLVVGLRGMIPPAFAGLALAYAGQLTGILQNTVRWASETESRFTSVQRMQTSLQTLESEGQAQVQERRPPKDWPQKGSIVFSNVKMRYRPNLPLVLNDVSFHIRPKEKIGIVGRTGSGKSSLGVALFRLVDLTSGFIEIDGINISEIGLEDLRSKLSIIPQDPVLFIGTVRYNLDPFQIYDDEVIWEAIERTNMKEKIKALPGKLDSEVIENGENFSVGERQLLCMARALLRHSKILLLDEATAAIDTQTDTLVQKTLREAFEDCTILTIAHRLNTVIQCDRVLVLQDGVVIEFDNPLILLANFRSSFAGMMAAAQDKNNFLV</sequence>
<dbReference type="OrthoDB" id="6500128at2759"/>
<feature type="transmembrane region" description="Helical" evidence="30">
    <location>
        <begin position="262"/>
        <end position="282"/>
    </location>
</feature>
<comment type="catalytic activity">
    <reaction evidence="25">
        <text>N-acetyl-L-aspartyl-L-glutamyl-L-glutamate(in) + ATP + H2O = N-acetyl-L-aspartyl-L-glutamyl-L-glutamate(out) + ADP + phosphate + H(+)</text>
        <dbReference type="Rhea" id="RHEA:66732"/>
        <dbReference type="ChEBI" id="CHEBI:15377"/>
        <dbReference type="ChEBI" id="CHEBI:15378"/>
        <dbReference type="ChEBI" id="CHEBI:30616"/>
        <dbReference type="ChEBI" id="CHEBI:43474"/>
        <dbReference type="ChEBI" id="CHEBI:76935"/>
        <dbReference type="ChEBI" id="CHEBI:456216"/>
    </reaction>
    <physiologicalReaction direction="left-to-right" evidence="25">
        <dbReference type="Rhea" id="RHEA:66733"/>
    </physiologicalReaction>
</comment>
<dbReference type="GO" id="GO:0016323">
    <property type="term" value="C:basolateral plasma membrane"/>
    <property type="evidence" value="ECO:0007669"/>
    <property type="project" value="UniProtKB-SubCell"/>
</dbReference>
<dbReference type="Pfam" id="PF00664">
    <property type="entry name" value="ABC_membrane"/>
    <property type="match status" value="2"/>
</dbReference>
<dbReference type="GO" id="GO:0016887">
    <property type="term" value="F:ATP hydrolysis activity"/>
    <property type="evidence" value="ECO:0007669"/>
    <property type="project" value="InterPro"/>
</dbReference>
<dbReference type="FunFam" id="3.40.50.300:FF:000605">
    <property type="entry name" value="multidrug resistance-associated protein 5 isoform X1"/>
    <property type="match status" value="1"/>
</dbReference>
<evidence type="ECO:0000256" key="1">
    <source>
        <dbReference type="ARBA" id="ARBA00004424"/>
    </source>
</evidence>
<evidence type="ECO:0000256" key="17">
    <source>
        <dbReference type="ARBA" id="ARBA00023034"/>
    </source>
</evidence>
<dbReference type="InterPro" id="IPR003439">
    <property type="entry name" value="ABC_transporter-like_ATP-bd"/>
</dbReference>
<feature type="domain" description="ABC transmembrane type-1" evidence="32">
    <location>
        <begin position="840"/>
        <end position="1078"/>
    </location>
</feature>
<dbReference type="PROSITE" id="PS50893">
    <property type="entry name" value="ABC_TRANSPORTER_2"/>
    <property type="match status" value="2"/>
</dbReference>
<dbReference type="FunFam" id="1.20.1560.10:FF:000015">
    <property type="entry name" value="multidrug resistance-associated protein 5 isoform X1"/>
    <property type="match status" value="1"/>
</dbReference>
<evidence type="ECO:0000256" key="27">
    <source>
        <dbReference type="ARBA" id="ARBA00052963"/>
    </source>
</evidence>
<evidence type="ECO:0000313" key="33">
    <source>
        <dbReference type="EMBL" id="CAH0098468.1"/>
    </source>
</evidence>
<feature type="transmembrane region" description="Helical" evidence="30">
    <location>
        <begin position="363"/>
        <end position="389"/>
    </location>
</feature>
<evidence type="ECO:0000256" key="7">
    <source>
        <dbReference type="ARBA" id="ARBA00022448"/>
    </source>
</evidence>
<feature type="domain" description="ABC transporter" evidence="31">
    <location>
        <begin position="491"/>
        <end position="718"/>
    </location>
</feature>
<keyword evidence="8" id="KW-1003">Cell membrane</keyword>
<protein>
    <recommendedName>
        <fullName evidence="28">ATP-binding cassette sub-family C member 5</fullName>
        <ecNumber evidence="6">7.6.2.2</ecNumber>
    </recommendedName>
    <alternativeName>
        <fullName evidence="29">Multidrug resistance-associated protein 5</fullName>
    </alternativeName>
</protein>
<dbReference type="PANTHER" id="PTHR24223">
    <property type="entry name" value="ATP-BINDING CASSETTE SUB-FAMILY C"/>
    <property type="match status" value="1"/>
</dbReference>
<name>A0A8J2RLJ4_9CRUS</name>
<dbReference type="GO" id="GO:0005796">
    <property type="term" value="C:Golgi lumen"/>
    <property type="evidence" value="ECO:0007669"/>
    <property type="project" value="UniProtKB-SubCell"/>
</dbReference>
<dbReference type="EMBL" id="CAKKLH010000002">
    <property type="protein sequence ID" value="CAH0098468.1"/>
    <property type="molecule type" value="Genomic_DNA"/>
</dbReference>
<dbReference type="InterPro" id="IPR027417">
    <property type="entry name" value="P-loop_NTPase"/>
</dbReference>
<dbReference type="PROSITE" id="PS00211">
    <property type="entry name" value="ABC_TRANSPORTER_1"/>
    <property type="match status" value="2"/>
</dbReference>
<keyword evidence="34" id="KW-1185">Reference proteome</keyword>
<evidence type="ECO:0000256" key="8">
    <source>
        <dbReference type="ARBA" id="ARBA00022475"/>
    </source>
</evidence>
<evidence type="ECO:0000259" key="31">
    <source>
        <dbReference type="PROSITE" id="PS50893"/>
    </source>
</evidence>
<dbReference type="CDD" id="cd03250">
    <property type="entry name" value="ABCC_MRP_domain1"/>
    <property type="match status" value="1"/>
</dbReference>
<feature type="transmembrane region" description="Helical" evidence="30">
    <location>
        <begin position="1011"/>
        <end position="1041"/>
    </location>
</feature>
<evidence type="ECO:0000256" key="9">
    <source>
        <dbReference type="ARBA" id="ARBA00022553"/>
    </source>
</evidence>
<dbReference type="FunFam" id="3.40.50.300:FF:000074">
    <property type="entry name" value="Multidrug resistance-associated protein 5 isoform 1"/>
    <property type="match status" value="1"/>
</dbReference>
<comment type="catalytic activity">
    <reaction evidence="27">
        <text>3',5'-cyclic GMP(in) + ATP + H2O = 3',5'-cyclic GMP(out) + ADP + phosphate + H(+)</text>
        <dbReference type="Rhea" id="RHEA:66188"/>
        <dbReference type="ChEBI" id="CHEBI:15377"/>
        <dbReference type="ChEBI" id="CHEBI:15378"/>
        <dbReference type="ChEBI" id="CHEBI:30616"/>
        <dbReference type="ChEBI" id="CHEBI:43474"/>
        <dbReference type="ChEBI" id="CHEBI:57746"/>
        <dbReference type="ChEBI" id="CHEBI:456216"/>
    </reaction>
    <physiologicalReaction direction="left-to-right" evidence="27">
        <dbReference type="Rhea" id="RHEA:66189"/>
    </physiologicalReaction>
</comment>
<feature type="domain" description="ABC transmembrane type-1" evidence="32">
    <location>
        <begin position="149"/>
        <end position="388"/>
    </location>
</feature>
<dbReference type="GO" id="GO:0016324">
    <property type="term" value="C:apical plasma membrane"/>
    <property type="evidence" value="ECO:0007669"/>
    <property type="project" value="UniProtKB-SubCell"/>
</dbReference>
<dbReference type="GO" id="GO:0010008">
    <property type="term" value="C:endosome membrane"/>
    <property type="evidence" value="ECO:0007669"/>
    <property type="project" value="UniProtKB-SubCell"/>
</dbReference>
<evidence type="ECO:0000259" key="32">
    <source>
        <dbReference type="PROSITE" id="PS50929"/>
    </source>
</evidence>
<feature type="transmembrane region" description="Helical" evidence="30">
    <location>
        <begin position="189"/>
        <end position="212"/>
    </location>
</feature>
<dbReference type="Gene3D" id="1.20.1560.10">
    <property type="entry name" value="ABC transporter type 1, transmembrane domain"/>
    <property type="match status" value="2"/>
</dbReference>
<dbReference type="Pfam" id="PF00005">
    <property type="entry name" value="ABC_tran"/>
    <property type="match status" value="2"/>
</dbReference>
<evidence type="ECO:0000256" key="6">
    <source>
        <dbReference type="ARBA" id="ARBA00012191"/>
    </source>
</evidence>
<evidence type="ECO:0000256" key="5">
    <source>
        <dbReference type="ARBA" id="ARBA00009726"/>
    </source>
</evidence>
<organism evidence="33 34">
    <name type="scientific">Daphnia galeata</name>
    <dbReference type="NCBI Taxonomy" id="27404"/>
    <lineage>
        <taxon>Eukaryota</taxon>
        <taxon>Metazoa</taxon>
        <taxon>Ecdysozoa</taxon>
        <taxon>Arthropoda</taxon>
        <taxon>Crustacea</taxon>
        <taxon>Branchiopoda</taxon>
        <taxon>Diplostraca</taxon>
        <taxon>Cladocera</taxon>
        <taxon>Anomopoda</taxon>
        <taxon>Daphniidae</taxon>
        <taxon>Daphnia</taxon>
    </lineage>
</organism>
<dbReference type="PROSITE" id="PS50929">
    <property type="entry name" value="ABC_TM1F"/>
    <property type="match status" value="2"/>
</dbReference>
<dbReference type="InterPro" id="IPR011527">
    <property type="entry name" value="ABC1_TM_dom"/>
</dbReference>
<keyword evidence="14" id="KW-0067">ATP-binding</keyword>
<dbReference type="CDD" id="cd18599">
    <property type="entry name" value="ABC_6TM_MRP5_8_9_D2"/>
    <property type="match status" value="1"/>
</dbReference>
<dbReference type="InterPro" id="IPR036640">
    <property type="entry name" value="ABC1_TM_sf"/>
</dbReference>
<keyword evidence="12" id="KW-0547">Nucleotide-binding</keyword>
<keyword evidence="10 30" id="KW-0812">Transmembrane</keyword>
<dbReference type="CDD" id="cd03244">
    <property type="entry name" value="ABCC_MRP_domain2"/>
    <property type="match status" value="1"/>
</dbReference>
<evidence type="ECO:0000256" key="26">
    <source>
        <dbReference type="ARBA" id="ARBA00052708"/>
    </source>
</evidence>
<keyword evidence="13" id="KW-0967">Endosome</keyword>
<dbReference type="GO" id="GO:0005524">
    <property type="term" value="F:ATP binding"/>
    <property type="evidence" value="ECO:0007669"/>
    <property type="project" value="UniProtKB-KW"/>
</dbReference>
<evidence type="ECO:0000313" key="34">
    <source>
        <dbReference type="Proteomes" id="UP000789390"/>
    </source>
</evidence>
<keyword evidence="16 30" id="KW-1133">Transmembrane helix</keyword>
<evidence type="ECO:0000256" key="4">
    <source>
        <dbReference type="ARBA" id="ARBA00004608"/>
    </source>
</evidence>
<dbReference type="GO" id="GO:0008559">
    <property type="term" value="F:ABC-type xenobiotic transporter activity"/>
    <property type="evidence" value="ECO:0007669"/>
    <property type="project" value="UniProtKB-EC"/>
</dbReference>
<dbReference type="Proteomes" id="UP000789390">
    <property type="component" value="Unassembled WGS sequence"/>
</dbReference>
<dbReference type="InterPro" id="IPR050173">
    <property type="entry name" value="ABC_transporter_C-like"/>
</dbReference>
<evidence type="ECO:0000256" key="30">
    <source>
        <dbReference type="SAM" id="Phobius"/>
    </source>
</evidence>
<dbReference type="EC" id="7.6.2.2" evidence="6"/>
<evidence type="ECO:0000256" key="18">
    <source>
        <dbReference type="ARBA" id="ARBA00023136"/>
    </source>
</evidence>
<keyword evidence="17" id="KW-0333">Golgi apparatus</keyword>
<evidence type="ECO:0000256" key="29">
    <source>
        <dbReference type="ARBA" id="ARBA00082793"/>
    </source>
</evidence>
<dbReference type="Gene3D" id="3.40.50.300">
    <property type="entry name" value="P-loop containing nucleotide triphosphate hydrolases"/>
    <property type="match status" value="2"/>
</dbReference>